<keyword evidence="2" id="KW-0812">Transmembrane</keyword>
<feature type="non-terminal residue" evidence="3">
    <location>
        <position position="1"/>
    </location>
</feature>
<evidence type="ECO:0000256" key="2">
    <source>
        <dbReference type="SAM" id="Phobius"/>
    </source>
</evidence>
<gene>
    <name evidence="3" type="ORF">NA57DRAFT_19542</name>
</gene>
<reference evidence="3" key="1">
    <citation type="journal article" date="2020" name="Stud. Mycol.">
        <title>101 Dothideomycetes genomes: a test case for predicting lifestyles and emergence of pathogens.</title>
        <authorList>
            <person name="Haridas S."/>
            <person name="Albert R."/>
            <person name="Binder M."/>
            <person name="Bloem J."/>
            <person name="Labutti K."/>
            <person name="Salamov A."/>
            <person name="Andreopoulos B."/>
            <person name="Baker S."/>
            <person name="Barry K."/>
            <person name="Bills G."/>
            <person name="Bluhm B."/>
            <person name="Cannon C."/>
            <person name="Castanera R."/>
            <person name="Culley D."/>
            <person name="Daum C."/>
            <person name="Ezra D."/>
            <person name="Gonzalez J."/>
            <person name="Henrissat B."/>
            <person name="Kuo A."/>
            <person name="Liang C."/>
            <person name="Lipzen A."/>
            <person name="Lutzoni F."/>
            <person name="Magnuson J."/>
            <person name="Mondo S."/>
            <person name="Nolan M."/>
            <person name="Ohm R."/>
            <person name="Pangilinan J."/>
            <person name="Park H.-J."/>
            <person name="Ramirez L."/>
            <person name="Alfaro M."/>
            <person name="Sun H."/>
            <person name="Tritt A."/>
            <person name="Yoshinaga Y."/>
            <person name="Zwiers L.-H."/>
            <person name="Turgeon B."/>
            <person name="Goodwin S."/>
            <person name="Spatafora J."/>
            <person name="Crous P."/>
            <person name="Grigoriev I."/>
        </authorList>
    </citation>
    <scope>NUCLEOTIDE SEQUENCE</scope>
    <source>
        <strain evidence="3">CBS 133067</strain>
    </source>
</reference>
<protein>
    <submittedName>
        <fullName evidence="3">Uncharacterized protein</fullName>
    </submittedName>
</protein>
<keyword evidence="4" id="KW-1185">Reference proteome</keyword>
<evidence type="ECO:0000313" key="3">
    <source>
        <dbReference type="EMBL" id="KAF2094943.1"/>
    </source>
</evidence>
<feature type="transmembrane region" description="Helical" evidence="2">
    <location>
        <begin position="67"/>
        <end position="85"/>
    </location>
</feature>
<name>A0A9P4I8P9_9PEZI</name>
<dbReference type="OrthoDB" id="5397827at2759"/>
<feature type="region of interest" description="Disordered" evidence="1">
    <location>
        <begin position="1"/>
        <end position="36"/>
    </location>
</feature>
<comment type="caution">
    <text evidence="3">The sequence shown here is derived from an EMBL/GenBank/DDBJ whole genome shotgun (WGS) entry which is preliminary data.</text>
</comment>
<feature type="non-terminal residue" evidence="3">
    <location>
        <position position="220"/>
    </location>
</feature>
<keyword evidence="2" id="KW-1133">Transmembrane helix</keyword>
<evidence type="ECO:0000256" key="1">
    <source>
        <dbReference type="SAM" id="MobiDB-lite"/>
    </source>
</evidence>
<dbReference type="Proteomes" id="UP000799772">
    <property type="component" value="Unassembled WGS sequence"/>
</dbReference>
<evidence type="ECO:0000313" key="4">
    <source>
        <dbReference type="Proteomes" id="UP000799772"/>
    </source>
</evidence>
<dbReference type="EMBL" id="ML978133">
    <property type="protein sequence ID" value="KAF2094943.1"/>
    <property type="molecule type" value="Genomic_DNA"/>
</dbReference>
<dbReference type="AlphaFoldDB" id="A0A9P4I8P9"/>
<organism evidence="3 4">
    <name type="scientific">Rhizodiscina lignyota</name>
    <dbReference type="NCBI Taxonomy" id="1504668"/>
    <lineage>
        <taxon>Eukaryota</taxon>
        <taxon>Fungi</taxon>
        <taxon>Dikarya</taxon>
        <taxon>Ascomycota</taxon>
        <taxon>Pezizomycotina</taxon>
        <taxon>Dothideomycetes</taxon>
        <taxon>Pleosporomycetidae</taxon>
        <taxon>Aulographales</taxon>
        <taxon>Rhizodiscinaceae</taxon>
        <taxon>Rhizodiscina</taxon>
    </lineage>
</organism>
<proteinExistence type="predicted"/>
<sequence length="220" mass="25465">PSKHRVLEKPDRYRPPSHPARLPRKRQTYGGPALSDEEIQKQKAKQYPHMMPPEGSFMRWFLTNRPIHLFISFGILTSLAGFMFIENFRRSLSSEHYEMLPSRSLLPLHPFQYFGRLWEIWKLHTLRISAETEEKRQRNLEDAQKRAEYRRAHGIEVGGIAGVFGMGVDTPPKTPHSLEDASTVQAVPDGTAIQGREAPEGAYADFDGKKRRVKRWFGIW</sequence>
<keyword evidence="2" id="KW-0472">Membrane</keyword>
<feature type="compositionally biased region" description="Basic and acidic residues" evidence="1">
    <location>
        <begin position="1"/>
        <end position="14"/>
    </location>
</feature>
<accession>A0A9P4I8P9</accession>